<dbReference type="GO" id="GO:0016579">
    <property type="term" value="P:protein deubiquitination"/>
    <property type="evidence" value="ECO:0007669"/>
    <property type="project" value="InterPro"/>
</dbReference>
<feature type="compositionally biased region" description="Basic and acidic residues" evidence="7">
    <location>
        <begin position="608"/>
        <end position="617"/>
    </location>
</feature>
<evidence type="ECO:0000259" key="9">
    <source>
        <dbReference type="PROSITE" id="PS50271"/>
    </source>
</evidence>
<evidence type="ECO:0000313" key="10">
    <source>
        <dbReference type="Proteomes" id="UP000887565"/>
    </source>
</evidence>
<evidence type="ECO:0000256" key="1">
    <source>
        <dbReference type="ARBA" id="ARBA00000707"/>
    </source>
</evidence>
<keyword evidence="6" id="KW-0788">Thiol protease</keyword>
<reference evidence="11" key="1">
    <citation type="submission" date="2022-11" db="UniProtKB">
        <authorList>
            <consortium name="WormBaseParasite"/>
        </authorList>
    </citation>
    <scope>IDENTIFICATION</scope>
</reference>
<evidence type="ECO:0000256" key="6">
    <source>
        <dbReference type="RuleBase" id="RU366025"/>
    </source>
</evidence>
<dbReference type="PANTHER" id="PTHR21646:SF10">
    <property type="entry name" value="UBIQUITIN CARBOXYL-TERMINAL HYDROLASE 14"/>
    <property type="match status" value="1"/>
</dbReference>
<keyword evidence="4" id="KW-0862">Zinc</keyword>
<dbReference type="Pfam" id="PF02148">
    <property type="entry name" value="zf-UBP"/>
    <property type="match status" value="1"/>
</dbReference>
<evidence type="ECO:0000256" key="4">
    <source>
        <dbReference type="ARBA" id="ARBA00022833"/>
    </source>
</evidence>
<keyword evidence="3 5" id="KW-0863">Zinc-finger</keyword>
<dbReference type="PROSITE" id="PS50235">
    <property type="entry name" value="USP_3"/>
    <property type="match status" value="1"/>
</dbReference>
<dbReference type="Gene3D" id="3.30.40.10">
    <property type="entry name" value="Zinc/RING finger domain, C3HC4 (zinc finger)"/>
    <property type="match status" value="2"/>
</dbReference>
<dbReference type="Pfam" id="PF00443">
    <property type="entry name" value="UCH"/>
    <property type="match status" value="1"/>
</dbReference>
<sequence length="768" mass="86576">MADLVYKDDCALCFATPESPNGILICVDHRLGFCPQHVKIHDCHKFLQYIRRRRRLKEGRDSSSAKSDAVANTDSRPKNQDDAMGSPSNKISKLGIGIEGGLSLDTTRFETVEKYYLFANYPNENSKKEISVEKCPDPVVDRIIKAESAYKKREIDTMSSTWDGSVRFITKHANIEQFKQSEPICLTQCEAEACTKTENLWLNLTDGSVFCGRKFADGSGGNGHAKEHYELTGFPLVVNLGTLSPDVAEIYSYDPQEDDMVIDPNLDDHLKFFGLNRYTMVKTEKTILEKELEFNISWEYSSIQEDGKVLVPVYGPGFVGIHNLGNSCYINSFIQALGQMVRIQNRIDALKNEIFAALNARCNPFEDFKVQLIKLLTSLQCATYSCDPATVEKKDDFEAPENGVRPLDFRHLIGRDHSEFSTKRQQDVEEFAHYLADLCRIYFGPSANPLLPLNHLALVKTGNQANDYYKIQCVYDVIFPIDDEMVAASSSADKEKPRRNLVAQMKKMIENPASAVMGCASLLCTFPQYFLIKFYQFKVNRHAHHGPNNRPLKLAYALEVEEKIDFGFLRHKGFFPSTELDASKIVISGHQETLATIKRSRSKSPARQADDHEKDSPAKVTELRAQLAAIGCDIYKEVQLKKALRSTNNIEMAINFLMDGQADDVAEEKIVQPTQASSATGTVSQVKLHDTLADVSIMIKELKAMDNTRTIYSLKGIISHIGASTDTGHYVFHAKKGDKWYIFNDEKVACSKNPPKEFGYVYVFERHQ</sequence>
<dbReference type="SMART" id="SM00290">
    <property type="entry name" value="ZnF_UBP"/>
    <property type="match status" value="1"/>
</dbReference>
<dbReference type="GO" id="GO:0008270">
    <property type="term" value="F:zinc ion binding"/>
    <property type="evidence" value="ECO:0007669"/>
    <property type="project" value="UniProtKB-KW"/>
</dbReference>
<proteinExistence type="inferred from homology"/>
<keyword evidence="6" id="KW-0833">Ubl conjugation pathway</keyword>
<dbReference type="InterPro" id="IPR013083">
    <property type="entry name" value="Znf_RING/FYVE/PHD"/>
</dbReference>
<evidence type="ECO:0000259" key="8">
    <source>
        <dbReference type="PROSITE" id="PS50235"/>
    </source>
</evidence>
<name>A0A915J2Y5_ROMCU</name>
<dbReference type="InterPro" id="IPR001394">
    <property type="entry name" value="Peptidase_C19_UCH"/>
</dbReference>
<comment type="similarity">
    <text evidence="6">Belongs to the peptidase C19 family.</text>
</comment>
<dbReference type="InterPro" id="IPR018200">
    <property type="entry name" value="USP_CS"/>
</dbReference>
<evidence type="ECO:0000256" key="5">
    <source>
        <dbReference type="PROSITE-ProRule" id="PRU00502"/>
    </source>
</evidence>
<dbReference type="PROSITE" id="PS00973">
    <property type="entry name" value="USP_2"/>
    <property type="match status" value="1"/>
</dbReference>
<keyword evidence="6" id="KW-0378">Hydrolase</keyword>
<organism evidence="10 11">
    <name type="scientific">Romanomermis culicivorax</name>
    <name type="common">Nematode worm</name>
    <dbReference type="NCBI Taxonomy" id="13658"/>
    <lineage>
        <taxon>Eukaryota</taxon>
        <taxon>Metazoa</taxon>
        <taxon>Ecdysozoa</taxon>
        <taxon>Nematoda</taxon>
        <taxon>Enoplea</taxon>
        <taxon>Dorylaimia</taxon>
        <taxon>Mermithida</taxon>
        <taxon>Mermithoidea</taxon>
        <taxon>Mermithidae</taxon>
        <taxon>Romanomermis</taxon>
    </lineage>
</organism>
<evidence type="ECO:0000256" key="3">
    <source>
        <dbReference type="ARBA" id="ARBA00022771"/>
    </source>
</evidence>
<evidence type="ECO:0000256" key="7">
    <source>
        <dbReference type="SAM" id="MobiDB-lite"/>
    </source>
</evidence>
<dbReference type="Pfam" id="PF17807">
    <property type="entry name" value="zf-UBP_var"/>
    <property type="match status" value="1"/>
</dbReference>
<dbReference type="SUPFAM" id="SSF57850">
    <property type="entry name" value="RING/U-box"/>
    <property type="match status" value="1"/>
</dbReference>
<comment type="catalytic activity">
    <reaction evidence="1 6">
        <text>Thiol-dependent hydrolysis of ester, thioester, amide, peptide and isopeptide bonds formed by the C-terminal Gly of ubiquitin (a 76-residue protein attached to proteins as an intracellular targeting signal).</text>
        <dbReference type="EC" id="3.4.19.12"/>
    </reaction>
</comment>
<dbReference type="PROSITE" id="PS50271">
    <property type="entry name" value="ZF_UBP"/>
    <property type="match status" value="1"/>
</dbReference>
<feature type="region of interest" description="Disordered" evidence="7">
    <location>
        <begin position="596"/>
        <end position="618"/>
    </location>
</feature>
<dbReference type="WBParaSite" id="nRc.2.0.1.t20827-RA">
    <property type="protein sequence ID" value="nRc.2.0.1.t20827-RA"/>
    <property type="gene ID" value="nRc.2.0.1.g20827"/>
</dbReference>
<dbReference type="GO" id="GO:0006508">
    <property type="term" value="P:proteolysis"/>
    <property type="evidence" value="ECO:0007669"/>
    <property type="project" value="UniProtKB-KW"/>
</dbReference>
<feature type="region of interest" description="Disordered" evidence="7">
    <location>
        <begin position="58"/>
        <end position="90"/>
    </location>
</feature>
<dbReference type="AlphaFoldDB" id="A0A915J2Y5"/>
<dbReference type="OMA" id="ETDECEN"/>
<accession>A0A915J2Y5</accession>
<dbReference type="Gene3D" id="3.90.70.10">
    <property type="entry name" value="Cysteine proteinases"/>
    <property type="match status" value="2"/>
</dbReference>
<dbReference type="InterPro" id="IPR001607">
    <property type="entry name" value="Znf_UBP"/>
</dbReference>
<dbReference type="InterPro" id="IPR041432">
    <property type="entry name" value="UBP13_Znf-UBP_var"/>
</dbReference>
<dbReference type="PROSITE" id="PS00972">
    <property type="entry name" value="USP_1"/>
    <property type="match status" value="1"/>
</dbReference>
<dbReference type="Proteomes" id="UP000887565">
    <property type="component" value="Unplaced"/>
</dbReference>
<dbReference type="SUPFAM" id="SSF54001">
    <property type="entry name" value="Cysteine proteinases"/>
    <property type="match status" value="1"/>
</dbReference>
<keyword evidence="10" id="KW-1185">Reference proteome</keyword>
<feature type="compositionally biased region" description="Polar residues" evidence="7">
    <location>
        <begin position="64"/>
        <end position="74"/>
    </location>
</feature>
<feature type="domain" description="UBP-type" evidence="9">
    <location>
        <begin position="158"/>
        <end position="277"/>
    </location>
</feature>
<dbReference type="InterPro" id="IPR038765">
    <property type="entry name" value="Papain-like_cys_pep_sf"/>
</dbReference>
<protein>
    <recommendedName>
        <fullName evidence="6">Ubiquitin carboxyl-terminal hydrolase</fullName>
        <ecNumber evidence="6">3.4.19.12</ecNumber>
    </recommendedName>
</protein>
<dbReference type="GO" id="GO:0004843">
    <property type="term" value="F:cysteine-type deubiquitinase activity"/>
    <property type="evidence" value="ECO:0007669"/>
    <property type="project" value="UniProtKB-UniRule"/>
</dbReference>
<dbReference type="InterPro" id="IPR028889">
    <property type="entry name" value="USP"/>
</dbReference>
<feature type="domain" description="USP" evidence="8">
    <location>
        <begin position="319"/>
        <end position="767"/>
    </location>
</feature>
<dbReference type="InterPro" id="IPR050185">
    <property type="entry name" value="Ub_carboxyl-term_hydrolase"/>
</dbReference>
<evidence type="ECO:0000313" key="11">
    <source>
        <dbReference type="WBParaSite" id="nRc.2.0.1.t20827-RA"/>
    </source>
</evidence>
<keyword evidence="6" id="KW-0645">Protease</keyword>
<dbReference type="EC" id="3.4.19.12" evidence="6"/>
<dbReference type="PANTHER" id="PTHR21646">
    <property type="entry name" value="UBIQUITIN CARBOXYL-TERMINAL HYDROLASE"/>
    <property type="match status" value="1"/>
</dbReference>
<keyword evidence="2" id="KW-0479">Metal-binding</keyword>
<evidence type="ECO:0000256" key="2">
    <source>
        <dbReference type="ARBA" id="ARBA00022723"/>
    </source>
</evidence>